<keyword evidence="11" id="KW-1185">Reference proteome</keyword>
<dbReference type="InterPro" id="IPR012934">
    <property type="entry name" value="Znf_AD"/>
</dbReference>
<feature type="domain" description="C2H2-type" evidence="8">
    <location>
        <begin position="1291"/>
        <end position="1318"/>
    </location>
</feature>
<feature type="domain" description="C2H2-type" evidence="8">
    <location>
        <begin position="388"/>
        <end position="415"/>
    </location>
</feature>
<feature type="compositionally biased region" description="Polar residues" evidence="7">
    <location>
        <begin position="137"/>
        <end position="150"/>
    </location>
</feature>
<feature type="domain" description="C2H2-type" evidence="8">
    <location>
        <begin position="473"/>
        <end position="500"/>
    </location>
</feature>
<dbReference type="Pfam" id="PF00096">
    <property type="entry name" value="zf-C2H2"/>
    <property type="match status" value="7"/>
</dbReference>
<dbReference type="GO" id="GO:0008270">
    <property type="term" value="F:zinc ion binding"/>
    <property type="evidence" value="ECO:0007669"/>
    <property type="project" value="UniProtKB-UniRule"/>
</dbReference>
<feature type="domain" description="C2H2-type" evidence="8">
    <location>
        <begin position="1429"/>
        <end position="1456"/>
    </location>
</feature>
<dbReference type="EMBL" id="KQ414905">
    <property type="protein sequence ID" value="KOC59626.1"/>
    <property type="molecule type" value="Genomic_DNA"/>
</dbReference>
<feature type="binding site" evidence="6">
    <location>
        <position position="672"/>
    </location>
    <ligand>
        <name>Zn(2+)</name>
        <dbReference type="ChEBI" id="CHEBI:29105"/>
    </ligand>
</feature>
<feature type="compositionally biased region" description="Low complexity" evidence="7">
    <location>
        <begin position="193"/>
        <end position="204"/>
    </location>
</feature>
<dbReference type="InterPro" id="IPR036236">
    <property type="entry name" value="Znf_C2H2_sf"/>
</dbReference>
<feature type="domain" description="C2H2-type" evidence="8">
    <location>
        <begin position="1263"/>
        <end position="1290"/>
    </location>
</feature>
<feature type="region of interest" description="Disordered" evidence="7">
    <location>
        <begin position="948"/>
        <end position="976"/>
    </location>
</feature>
<feature type="binding site" evidence="6">
    <location>
        <position position="60"/>
    </location>
    <ligand>
        <name>Zn(2+)</name>
        <dbReference type="ChEBI" id="CHEBI:29105"/>
    </ligand>
</feature>
<dbReference type="GO" id="GO:0005634">
    <property type="term" value="C:nucleus"/>
    <property type="evidence" value="ECO:0007669"/>
    <property type="project" value="InterPro"/>
</dbReference>
<feature type="binding site" evidence="6">
    <location>
        <position position="619"/>
    </location>
    <ligand>
        <name>Zn(2+)</name>
        <dbReference type="ChEBI" id="CHEBI:29105"/>
    </ligand>
</feature>
<dbReference type="Pfam" id="PF07776">
    <property type="entry name" value="zf-AD"/>
    <property type="match status" value="1"/>
</dbReference>
<feature type="compositionally biased region" description="Low complexity" evidence="7">
    <location>
        <begin position="101"/>
        <end position="120"/>
    </location>
</feature>
<feature type="compositionally biased region" description="Polar residues" evidence="7">
    <location>
        <begin position="218"/>
        <end position="231"/>
    </location>
</feature>
<protein>
    <submittedName>
        <fullName evidence="10">Zinc finger protein 26</fullName>
    </submittedName>
</protein>
<evidence type="ECO:0000256" key="1">
    <source>
        <dbReference type="ARBA" id="ARBA00022723"/>
    </source>
</evidence>
<organism evidence="10 11">
    <name type="scientific">Habropoda laboriosa</name>
    <dbReference type="NCBI Taxonomy" id="597456"/>
    <lineage>
        <taxon>Eukaryota</taxon>
        <taxon>Metazoa</taxon>
        <taxon>Ecdysozoa</taxon>
        <taxon>Arthropoda</taxon>
        <taxon>Hexapoda</taxon>
        <taxon>Insecta</taxon>
        <taxon>Pterygota</taxon>
        <taxon>Neoptera</taxon>
        <taxon>Endopterygota</taxon>
        <taxon>Hymenoptera</taxon>
        <taxon>Apocrita</taxon>
        <taxon>Aculeata</taxon>
        <taxon>Apoidea</taxon>
        <taxon>Anthophila</taxon>
        <taxon>Apidae</taxon>
        <taxon>Habropoda</taxon>
    </lineage>
</organism>
<dbReference type="FunFam" id="3.30.160.60:FF:000624">
    <property type="entry name" value="zinc finger protein 697"/>
    <property type="match status" value="1"/>
</dbReference>
<dbReference type="Proteomes" id="UP000053825">
    <property type="component" value="Unassembled WGS sequence"/>
</dbReference>
<feature type="binding site" evidence="6">
    <location>
        <position position="57"/>
    </location>
    <ligand>
        <name>Zn(2+)</name>
        <dbReference type="ChEBI" id="CHEBI:29105"/>
    </ligand>
</feature>
<feature type="region of interest" description="Disordered" evidence="7">
    <location>
        <begin position="781"/>
        <end position="803"/>
    </location>
</feature>
<feature type="domain" description="ZAD" evidence="9">
    <location>
        <begin position="614"/>
        <end position="696"/>
    </location>
</feature>
<feature type="domain" description="C2H2-type" evidence="8">
    <location>
        <begin position="558"/>
        <end position="585"/>
    </location>
</feature>
<feature type="domain" description="C2H2-type" evidence="8">
    <location>
        <begin position="614"/>
        <end position="641"/>
    </location>
</feature>
<feature type="compositionally biased region" description="Polar residues" evidence="7">
    <location>
        <begin position="730"/>
        <end position="744"/>
    </location>
</feature>
<feature type="region of interest" description="Disordered" evidence="7">
    <location>
        <begin position="96"/>
        <end position="238"/>
    </location>
</feature>
<feature type="domain" description="C2H2-type" evidence="8">
    <location>
        <begin position="445"/>
        <end position="472"/>
    </location>
</feature>
<feature type="binding site" evidence="6">
    <location>
        <position position="616"/>
    </location>
    <ligand>
        <name>Zn(2+)</name>
        <dbReference type="ChEBI" id="CHEBI:29105"/>
    </ligand>
</feature>
<evidence type="ECO:0000256" key="5">
    <source>
        <dbReference type="PROSITE-ProRule" id="PRU00042"/>
    </source>
</evidence>
<feature type="domain" description="C2H2-type" evidence="8">
    <location>
        <begin position="1457"/>
        <end position="1486"/>
    </location>
</feature>
<evidence type="ECO:0000256" key="2">
    <source>
        <dbReference type="ARBA" id="ARBA00022737"/>
    </source>
</evidence>
<feature type="domain" description="C2H2-type" evidence="8">
    <location>
        <begin position="1234"/>
        <end position="1262"/>
    </location>
</feature>
<accession>A0A0L7QM75</accession>
<dbReference type="GO" id="GO:0000977">
    <property type="term" value="F:RNA polymerase II transcription regulatory region sequence-specific DNA binding"/>
    <property type="evidence" value="ECO:0007669"/>
    <property type="project" value="TreeGrafter"/>
</dbReference>
<sequence length="1612" mass="183322">MELGEGAAQICRLCGQCESIYIDVFGEEGTKRFLGLKIHARINILIDERDPLPKAICVQCLGKLEFVCDFQEECLRTQQVLHDRYNLPSLTDIAEVKTEDTTPSTSTNNNNNDIKKNLNSPTDGTVKEVEQRVLRTGSKTQRNLRSQQIKGNEEAAKDQNSNQSPSEDIIETVQTIQSSETTPTRWLRSRQSTETAATNETGTNIPIANRLRSHDNTATETSVISHNSPSENGEKQDPHTIQIPTSALNKLLTIVSNSPNIEVSVKESRNQSSDIEDISFTVELCKKESDDVATVRARVFPDQGSCLVDKAIVGLLQNQSCVEVNSIINTIINSSLKNGNSTKLKDAAEFEQKWQASQDPEQLFRIDGEEIRVDDNVEHVVTDNQNRYSCKLCCKFYERKDKCMVHVKTHLGIKQYTCILCNAKFVCKSDVMKHIRCSHTNPRPIQCPKCPKRFKSKFYLMEHDNVHKGVRPYSCTDCGQSYHHKVSLQIHMKSHLPPQNLACEYCGKVFPYRTRLLSHIASVHLKSRRNFRCRFCYNLYSSLAVLNEHIKTRHATTYTCEVCSKTFKVASKYKAHVLQHTNPKPFVCNVCNNRYASKAFLNEHLLKHEGLRKHICQKCGARFAQASHLAAHRHVHGEKKHACPECGRKFNRRDNMKIKENDGLSQIVCMRCLGTLEFLCDFYERCHLTQKELLEASQNGAEERLQQENDMESDKENTVPSANETKRKANTLSPDSSKSTKNCLSENNTSYCKSVNRVNNDHIDDVEFVTQTKVQLNNLISEKQSSVNNRTSHEKVSRNDQNNAGNLKYRKILMAKKVDISQKTVIRARRSMNNLNSSQKNVIKDCTNSKLPVRRKRGRKSKLEKMREASLAASLKQETQNDLDDRKSDNFSNECKRQCLRAICTNSKSNSVTNNTVISPKPQVDQVIAKEQVVVGASTNEVRAKGNETDTVHDDDTVTNKSTETGSDGKNTIKYNDTSRNAEDNFAKSKAISVIVKQEKGEKGNSRRQNGKSNQLVWISNKMLTQKGENLMQNQIDQKKIDLSETTALLVEERRKIESNETGSIKDNMVKHSDIVTSSNCNDLKSKMLEKENRMTVIRSSQSNEMTSKQVVQEDLEESCNSIDTMDESTKSNLECSISDSSLSRRFSRDSSLGGNRSKDRSFGKIAELISDEQKQTIETYYTVDMSIVNSEEVQKNITIVDKKNIRCNICGTLYLRMDKCQVHIWGHLQMKPYQCKACDFSTVTVTNVRCHIRKSHLKIKPFTCHLCEKRYVTAVLLEEHINTHTGARPYKCKLCDFASSSRQLLSYHNTTHKPMKDINCKICGKEFYSRGRLRAHMVIHNKDKVVMCKLCSAYLSNAEALETHHRNIHMQDYVCNICGKQVKSRKSLYNHQNVHAAAKYKCTLCPNMYKSSQILKEHLLKHEGIRKYKCSVCEKSFGQQSHLAAHMAVHSKIRQFHCPGCDKPFNRHDNMKIHTKRCKLFLENPDLKKLLTKREMTISFSNITELTESLKTGDTSNSVSGNESLNETTSIKNTNDQEVEAAVNLCKLGLNISCIKPTDKTWDHNNLYEDTEEVETSSEINVINIAKVNEKFISENENRTVLENILGPESY</sequence>
<feature type="compositionally biased region" description="Polar residues" evidence="7">
    <location>
        <begin position="960"/>
        <end position="976"/>
    </location>
</feature>
<feature type="domain" description="C2H2-type" evidence="8">
    <location>
        <begin position="1401"/>
        <end position="1428"/>
    </location>
</feature>
<dbReference type="FunFam" id="3.30.160.60:FF:000706">
    <property type="entry name" value="Zinc finger protein"/>
    <property type="match status" value="1"/>
</dbReference>
<dbReference type="OrthoDB" id="6077919at2759"/>
<evidence type="ECO:0000313" key="11">
    <source>
        <dbReference type="Proteomes" id="UP000053825"/>
    </source>
</evidence>
<evidence type="ECO:0000256" key="6">
    <source>
        <dbReference type="PROSITE-ProRule" id="PRU01263"/>
    </source>
</evidence>
<feature type="binding site" evidence="6">
    <location>
        <position position="669"/>
    </location>
    <ligand>
        <name>Zn(2+)</name>
        <dbReference type="ChEBI" id="CHEBI:29105"/>
    </ligand>
</feature>
<feature type="compositionally biased region" description="Polar residues" evidence="7">
    <location>
        <begin position="781"/>
        <end position="790"/>
    </location>
</feature>
<dbReference type="PANTHER" id="PTHR24379:SF127">
    <property type="entry name" value="BLOODY FINGERS-RELATED"/>
    <property type="match status" value="1"/>
</dbReference>
<feature type="region of interest" description="Disordered" evidence="7">
    <location>
        <begin position="1512"/>
        <end position="1534"/>
    </location>
</feature>
<evidence type="ECO:0000256" key="4">
    <source>
        <dbReference type="ARBA" id="ARBA00022833"/>
    </source>
</evidence>
<evidence type="ECO:0000259" key="9">
    <source>
        <dbReference type="PROSITE" id="PS51915"/>
    </source>
</evidence>
<dbReference type="PANTHER" id="PTHR24379">
    <property type="entry name" value="KRAB AND ZINC FINGER DOMAIN-CONTAINING"/>
    <property type="match status" value="1"/>
</dbReference>
<dbReference type="Gene3D" id="3.40.1800.20">
    <property type="match status" value="1"/>
</dbReference>
<dbReference type="SUPFAM" id="SSF57667">
    <property type="entry name" value="beta-beta-alpha zinc fingers"/>
    <property type="match status" value="10"/>
</dbReference>
<reference evidence="10 11" key="1">
    <citation type="submission" date="2015-07" db="EMBL/GenBank/DDBJ databases">
        <title>The genome of Habropoda laboriosa.</title>
        <authorList>
            <person name="Pan H."/>
            <person name="Kapheim K."/>
        </authorList>
    </citation>
    <scope>NUCLEOTIDE SEQUENCE [LARGE SCALE GENOMIC DNA]</scope>
    <source>
        <strain evidence="10">0110345459</strain>
    </source>
</reference>
<keyword evidence="3 5" id="KW-0863">Zinc-finger</keyword>
<gene>
    <name evidence="10" type="ORF">WH47_11368</name>
</gene>
<dbReference type="PROSITE" id="PS51915">
    <property type="entry name" value="ZAD"/>
    <property type="match status" value="2"/>
</dbReference>
<dbReference type="SMART" id="SM00868">
    <property type="entry name" value="zf-AD"/>
    <property type="match status" value="3"/>
</dbReference>
<keyword evidence="4 6" id="KW-0862">Zinc</keyword>
<feature type="compositionally biased region" description="Basic and acidic residues" evidence="7">
    <location>
        <begin position="701"/>
        <end position="717"/>
    </location>
</feature>
<dbReference type="PROSITE" id="PS50157">
    <property type="entry name" value="ZINC_FINGER_C2H2_2"/>
    <property type="match status" value="16"/>
</dbReference>
<feature type="region of interest" description="Disordered" evidence="7">
    <location>
        <begin position="700"/>
        <end position="744"/>
    </location>
</feature>
<feature type="domain" description="C2H2-type" evidence="8">
    <location>
        <begin position="416"/>
        <end position="444"/>
    </location>
</feature>
<evidence type="ECO:0000259" key="8">
    <source>
        <dbReference type="PROSITE" id="PS50157"/>
    </source>
</evidence>
<dbReference type="STRING" id="597456.A0A0L7QM75"/>
<feature type="domain" description="C2H2-type" evidence="8">
    <location>
        <begin position="501"/>
        <end position="529"/>
    </location>
</feature>
<proteinExistence type="predicted"/>
<dbReference type="SMART" id="SM00355">
    <property type="entry name" value="ZnF_C2H2"/>
    <property type="match status" value="19"/>
</dbReference>
<dbReference type="GO" id="GO:0000981">
    <property type="term" value="F:DNA-binding transcription factor activity, RNA polymerase II-specific"/>
    <property type="evidence" value="ECO:0007669"/>
    <property type="project" value="TreeGrafter"/>
</dbReference>
<keyword evidence="1 6" id="KW-0479">Metal-binding</keyword>
<evidence type="ECO:0000256" key="3">
    <source>
        <dbReference type="ARBA" id="ARBA00022771"/>
    </source>
</evidence>
<feature type="domain" description="C2H2-type" evidence="8">
    <location>
        <begin position="1374"/>
        <end position="1401"/>
    </location>
</feature>
<dbReference type="Gene3D" id="3.30.160.60">
    <property type="entry name" value="Classic Zinc Finger"/>
    <property type="match status" value="11"/>
</dbReference>
<name>A0A0L7QM75_9HYME</name>
<evidence type="ECO:0000256" key="7">
    <source>
        <dbReference type="SAM" id="MobiDB-lite"/>
    </source>
</evidence>
<feature type="domain" description="C2H2-type" evidence="8">
    <location>
        <begin position="1319"/>
        <end position="1346"/>
    </location>
</feature>
<feature type="compositionally biased region" description="Basic and acidic residues" evidence="7">
    <location>
        <begin position="948"/>
        <end position="958"/>
    </location>
</feature>
<feature type="binding site" evidence="6">
    <location>
        <position position="14"/>
    </location>
    <ligand>
        <name>Zn(2+)</name>
        <dbReference type="ChEBI" id="CHEBI:29105"/>
    </ligand>
</feature>
<feature type="domain" description="C2H2-type" evidence="8">
    <location>
        <begin position="586"/>
        <end position="613"/>
    </location>
</feature>
<dbReference type="InterPro" id="IPR013087">
    <property type="entry name" value="Znf_C2H2_type"/>
</dbReference>
<dbReference type="PROSITE" id="PS00028">
    <property type="entry name" value="ZINC_FINGER_C2H2_1"/>
    <property type="match status" value="13"/>
</dbReference>
<keyword evidence="2" id="KW-0677">Repeat</keyword>
<feature type="binding site" evidence="6">
    <location>
        <position position="11"/>
    </location>
    <ligand>
        <name>Zn(2+)</name>
        <dbReference type="ChEBI" id="CHEBI:29105"/>
    </ligand>
</feature>
<feature type="compositionally biased region" description="Polar residues" evidence="7">
    <location>
        <begin position="158"/>
        <end position="192"/>
    </location>
</feature>
<evidence type="ECO:0000313" key="10">
    <source>
        <dbReference type="EMBL" id="KOC59626.1"/>
    </source>
</evidence>
<dbReference type="SUPFAM" id="SSF57716">
    <property type="entry name" value="Glucocorticoid receptor-like (DNA-binding domain)"/>
    <property type="match status" value="1"/>
</dbReference>
<feature type="domain" description="ZAD" evidence="9">
    <location>
        <begin position="9"/>
        <end position="84"/>
    </location>
</feature>